<proteinExistence type="inferred from homology"/>
<dbReference type="InterPro" id="IPR000048">
    <property type="entry name" value="IQ_motif_EF-hand-BS"/>
</dbReference>
<evidence type="ECO:0000259" key="5">
    <source>
        <dbReference type="Pfam" id="PF13178"/>
    </source>
</evidence>
<evidence type="ECO:0000313" key="7">
    <source>
        <dbReference type="Proteomes" id="UP000275267"/>
    </source>
</evidence>
<evidence type="ECO:0000256" key="4">
    <source>
        <dbReference type="SAM" id="MobiDB-lite"/>
    </source>
</evidence>
<dbReference type="PROSITE" id="PS50096">
    <property type="entry name" value="IQ"/>
    <property type="match status" value="2"/>
</dbReference>
<dbReference type="Proteomes" id="UP000275267">
    <property type="component" value="Unassembled WGS sequence"/>
</dbReference>
<dbReference type="PANTHER" id="PTHR32295">
    <property type="entry name" value="IQ-DOMAIN 5-RELATED"/>
    <property type="match status" value="1"/>
</dbReference>
<name>A0A3L6SQ69_PANMI</name>
<comment type="similarity">
    <text evidence="2">Belongs to the IQD family.</text>
</comment>
<feature type="compositionally biased region" description="Basic and acidic residues" evidence="4">
    <location>
        <begin position="17"/>
        <end position="27"/>
    </location>
</feature>
<comment type="caution">
    <text evidence="6">The sequence shown here is derived from an EMBL/GenBank/DDBJ whole genome shotgun (WGS) entry which is preliminary data.</text>
</comment>
<evidence type="ECO:0000313" key="6">
    <source>
        <dbReference type="EMBL" id="RLN23864.1"/>
    </source>
</evidence>
<gene>
    <name evidence="6" type="ORF">C2845_PM07G37270</name>
</gene>
<reference evidence="7" key="1">
    <citation type="journal article" date="2019" name="Nat. Commun.">
        <title>The genome of broomcorn millet.</title>
        <authorList>
            <person name="Zou C."/>
            <person name="Miki D."/>
            <person name="Li D."/>
            <person name="Tang Q."/>
            <person name="Xiao L."/>
            <person name="Rajput S."/>
            <person name="Deng P."/>
            <person name="Jia W."/>
            <person name="Huang R."/>
            <person name="Zhang M."/>
            <person name="Sun Y."/>
            <person name="Hu J."/>
            <person name="Fu X."/>
            <person name="Schnable P.S."/>
            <person name="Li F."/>
            <person name="Zhang H."/>
            <person name="Feng B."/>
            <person name="Zhu X."/>
            <person name="Liu R."/>
            <person name="Schnable J.C."/>
            <person name="Zhu J.-K."/>
            <person name="Zhang H."/>
        </authorList>
    </citation>
    <scope>NUCLEOTIDE SEQUENCE [LARGE SCALE GENOMIC DNA]</scope>
</reference>
<evidence type="ECO:0000256" key="3">
    <source>
        <dbReference type="ARBA" id="ARBA00024378"/>
    </source>
</evidence>
<dbReference type="OrthoDB" id="1704267at2759"/>
<accession>A0A3L6SQ69</accession>
<evidence type="ECO:0000256" key="2">
    <source>
        <dbReference type="ARBA" id="ARBA00024341"/>
    </source>
</evidence>
<feature type="compositionally biased region" description="Basic and acidic residues" evidence="4">
    <location>
        <begin position="472"/>
        <end position="494"/>
    </location>
</feature>
<feature type="region of interest" description="Disordered" evidence="4">
    <location>
        <begin position="472"/>
        <end position="512"/>
    </location>
</feature>
<dbReference type="GO" id="GO:0005516">
    <property type="term" value="F:calmodulin binding"/>
    <property type="evidence" value="ECO:0007669"/>
    <property type="project" value="UniProtKB-KW"/>
</dbReference>
<keyword evidence="7" id="KW-1185">Reference proteome</keyword>
<evidence type="ECO:0000256" key="1">
    <source>
        <dbReference type="ARBA" id="ARBA00022860"/>
    </source>
</evidence>
<feature type="region of interest" description="Disordered" evidence="4">
    <location>
        <begin position="398"/>
        <end position="428"/>
    </location>
</feature>
<dbReference type="InterPro" id="IPR025064">
    <property type="entry name" value="DUF4005"/>
</dbReference>
<dbReference type="AlphaFoldDB" id="A0A3L6SQ69"/>
<dbReference type="SMART" id="SM00015">
    <property type="entry name" value="IQ"/>
    <property type="match status" value="2"/>
</dbReference>
<dbReference type="STRING" id="4540.A0A3L6SQ69"/>
<feature type="domain" description="DUF4005" evidence="5">
    <location>
        <begin position="380"/>
        <end position="440"/>
    </location>
</feature>
<sequence length="512" mass="54237">MGKAARWFRSLLGGGGGRKEQGKDPQRRAGAGAAPPPAADRKRWSFARSSRDSAEAAAAASAAAERAAKGGGSAAIARAAEAAWLKSLYGDTEREQSKHAIAVAAATAAAADAAVAAAQAAVEVVRLTSQGPAGGGAVLDTRGRAGAAVKIQTAFRGFLAKKALRALKALVKLQALVRGYLVRRQAAAALQRMHALVRAQATVRAARGRAVPQLPPLHSHPPVRPRFSLKQSMLHLGSSSSEVVSSPDESVPRSLCRQQERYADDTRSEHGVAAYSRRLSASVESASYGGYDRSPKIVEMDTGRPRSRASSLRTTDDEWYAQSVSSPLLPCHLPGGAPPRIAVPSSRHFPEYEWCAPEKPRPATAQCTPRCAAPFLAPPTPAKSVCGAGAGVGCPGYMSSTQSSEAKSRSQSAPKQRPEQQPRKRVPLSEVVLEARASLSGLVGMSHKPCSNRAAAQEAFDFRAAVVSRFERPPDAAERERDAFFRRGGGERETNQSTKPLLPCLPMDDHRC</sequence>
<dbReference type="Gene3D" id="1.20.5.190">
    <property type="match status" value="1"/>
</dbReference>
<comment type="subunit">
    <text evidence="3">Binds to multiple calmodulin (CaM) in the presence of Ca(2+) and CaM-like proteins.</text>
</comment>
<feature type="region of interest" description="Disordered" evidence="4">
    <location>
        <begin position="9"/>
        <end position="50"/>
    </location>
</feature>
<protein>
    <recommendedName>
        <fullName evidence="5">DUF4005 domain-containing protein</fullName>
    </recommendedName>
</protein>
<dbReference type="Pfam" id="PF13178">
    <property type="entry name" value="DUF4005"/>
    <property type="match status" value="1"/>
</dbReference>
<keyword evidence="1" id="KW-0112">Calmodulin-binding</keyword>
<feature type="compositionally biased region" description="Basic and acidic residues" evidence="4">
    <location>
        <begin position="39"/>
        <end position="50"/>
    </location>
</feature>
<organism evidence="6 7">
    <name type="scientific">Panicum miliaceum</name>
    <name type="common">Proso millet</name>
    <name type="synonym">Broomcorn millet</name>
    <dbReference type="NCBI Taxonomy" id="4540"/>
    <lineage>
        <taxon>Eukaryota</taxon>
        <taxon>Viridiplantae</taxon>
        <taxon>Streptophyta</taxon>
        <taxon>Embryophyta</taxon>
        <taxon>Tracheophyta</taxon>
        <taxon>Spermatophyta</taxon>
        <taxon>Magnoliopsida</taxon>
        <taxon>Liliopsida</taxon>
        <taxon>Poales</taxon>
        <taxon>Poaceae</taxon>
        <taxon>PACMAD clade</taxon>
        <taxon>Panicoideae</taxon>
        <taxon>Panicodae</taxon>
        <taxon>Paniceae</taxon>
        <taxon>Panicinae</taxon>
        <taxon>Panicum</taxon>
        <taxon>Panicum sect. Panicum</taxon>
    </lineage>
</organism>
<dbReference type="EMBL" id="PQIB02000004">
    <property type="protein sequence ID" value="RLN23864.1"/>
    <property type="molecule type" value="Genomic_DNA"/>
</dbReference>
<dbReference type="Pfam" id="PF00612">
    <property type="entry name" value="IQ"/>
    <property type="match status" value="2"/>
</dbReference>
<dbReference type="PANTHER" id="PTHR32295:SF290">
    <property type="entry name" value="OS01G0190500 PROTEIN"/>
    <property type="match status" value="1"/>
</dbReference>
<feature type="compositionally biased region" description="Polar residues" evidence="4">
    <location>
        <begin position="398"/>
        <end position="414"/>
    </location>
</feature>